<dbReference type="EC" id="2.3.1.1" evidence="5 13"/>
<evidence type="ECO:0000256" key="9">
    <source>
        <dbReference type="ARBA" id="ARBA00022946"/>
    </source>
</evidence>
<dbReference type="PhylomeDB" id="A0A061B2J8"/>
<evidence type="ECO:0000256" key="8">
    <source>
        <dbReference type="ARBA" id="ARBA00022679"/>
    </source>
</evidence>
<name>A0A061B2J8_CYBFA</name>
<dbReference type="PROSITE" id="PS51731">
    <property type="entry name" value="GNAT_NAGS"/>
    <property type="match status" value="1"/>
</dbReference>
<evidence type="ECO:0000313" key="15">
    <source>
        <dbReference type="EMBL" id="CDR41243.1"/>
    </source>
</evidence>
<evidence type="ECO:0000256" key="3">
    <source>
        <dbReference type="ARBA" id="ARBA00004925"/>
    </source>
</evidence>
<dbReference type="AlphaFoldDB" id="A0A061B2J8"/>
<dbReference type="UniPathway" id="UPA00068">
    <property type="reaction ID" value="UER00106"/>
</dbReference>
<keyword evidence="9" id="KW-0809">Transit peptide</keyword>
<dbReference type="EMBL" id="LK052891">
    <property type="protein sequence ID" value="CDR41243.1"/>
    <property type="molecule type" value="Genomic_DNA"/>
</dbReference>
<dbReference type="Pfam" id="PF04768">
    <property type="entry name" value="NAT"/>
    <property type="match status" value="1"/>
</dbReference>
<comment type="subcellular location">
    <subcellularLocation>
        <location evidence="2 13">Mitochondrion</location>
    </subcellularLocation>
</comment>
<keyword evidence="7 13" id="KW-0028">Amino-acid biosynthesis</keyword>
<dbReference type="PANTHER" id="PTHR23342:SF4">
    <property type="entry name" value="AMINO-ACID ACETYLTRANSFERASE, MITOCHONDRIAL"/>
    <property type="match status" value="1"/>
</dbReference>
<comment type="catalytic activity">
    <reaction evidence="12 13">
        <text>L-glutamate + acetyl-CoA = N-acetyl-L-glutamate + CoA + H(+)</text>
        <dbReference type="Rhea" id="RHEA:24292"/>
        <dbReference type="ChEBI" id="CHEBI:15378"/>
        <dbReference type="ChEBI" id="CHEBI:29985"/>
        <dbReference type="ChEBI" id="CHEBI:44337"/>
        <dbReference type="ChEBI" id="CHEBI:57287"/>
        <dbReference type="ChEBI" id="CHEBI:57288"/>
        <dbReference type="EC" id="2.3.1.1"/>
    </reaction>
</comment>
<comment type="function">
    <text evidence="1 13">N-acetylglutamate synthase involved in arginine biosynthesis.</text>
</comment>
<gene>
    <name evidence="15" type="ORF">CYFA0S_06e04742g</name>
</gene>
<evidence type="ECO:0000256" key="13">
    <source>
        <dbReference type="PIRNR" id="PIRNR007892"/>
    </source>
</evidence>
<keyword evidence="8 13" id="KW-0808">Transferase</keyword>
<dbReference type="GO" id="GO:0005759">
    <property type="term" value="C:mitochondrial matrix"/>
    <property type="evidence" value="ECO:0007669"/>
    <property type="project" value="TreeGrafter"/>
</dbReference>
<dbReference type="Gene3D" id="3.40.630.30">
    <property type="match status" value="1"/>
</dbReference>
<evidence type="ECO:0000256" key="7">
    <source>
        <dbReference type="ARBA" id="ARBA00022605"/>
    </source>
</evidence>
<dbReference type="GO" id="GO:0006526">
    <property type="term" value="P:L-arginine biosynthetic process"/>
    <property type="evidence" value="ECO:0007669"/>
    <property type="project" value="UniProtKB-UniPathway"/>
</dbReference>
<evidence type="ECO:0000256" key="12">
    <source>
        <dbReference type="ARBA" id="ARBA00048372"/>
    </source>
</evidence>
<dbReference type="GO" id="GO:0006592">
    <property type="term" value="P:ornithine biosynthetic process"/>
    <property type="evidence" value="ECO:0007669"/>
    <property type="project" value="TreeGrafter"/>
</dbReference>
<dbReference type="InterPro" id="IPR011190">
    <property type="entry name" value="GlcNAc_Synth_fun"/>
</dbReference>
<evidence type="ECO:0000256" key="4">
    <source>
        <dbReference type="ARBA" id="ARBA00008694"/>
    </source>
</evidence>
<evidence type="ECO:0000256" key="10">
    <source>
        <dbReference type="ARBA" id="ARBA00023128"/>
    </source>
</evidence>
<protein>
    <recommendedName>
        <fullName evidence="6 13">Amino-acid acetyltransferase, mitochondrial</fullName>
        <ecNumber evidence="5 13">2.3.1.1</ecNumber>
    </recommendedName>
    <alternativeName>
        <fullName evidence="13">Glutamate N-acetyltransferase</fullName>
    </alternativeName>
    <alternativeName>
        <fullName evidence="13">N-acetylglutamate synthase</fullName>
    </alternativeName>
</protein>
<dbReference type="PIRSF" id="PIRSF007892">
    <property type="entry name" value="NAGS_fungal"/>
    <property type="match status" value="1"/>
</dbReference>
<evidence type="ECO:0000256" key="6">
    <source>
        <dbReference type="ARBA" id="ARBA00018802"/>
    </source>
</evidence>
<dbReference type="InterPro" id="IPR006855">
    <property type="entry name" value="Vertebrate-like_GNAT_dom"/>
</dbReference>
<comment type="similarity">
    <text evidence="4 13">Belongs to the acetyltransferase family.</text>
</comment>
<feature type="domain" description="N-acetyltransferase" evidence="14">
    <location>
        <begin position="370"/>
        <end position="529"/>
    </location>
</feature>
<dbReference type="OrthoDB" id="5585968at2759"/>
<proteinExistence type="inferred from homology"/>
<dbReference type="PANTHER" id="PTHR23342">
    <property type="entry name" value="N-ACETYLGLUTAMATE SYNTHASE"/>
    <property type="match status" value="1"/>
</dbReference>
<evidence type="ECO:0000256" key="1">
    <source>
        <dbReference type="ARBA" id="ARBA00002294"/>
    </source>
</evidence>
<accession>A0A061B2J8</accession>
<evidence type="ECO:0000256" key="2">
    <source>
        <dbReference type="ARBA" id="ARBA00004173"/>
    </source>
</evidence>
<organism evidence="15">
    <name type="scientific">Cyberlindnera fabianii</name>
    <name type="common">Yeast</name>
    <name type="synonym">Hansenula fabianii</name>
    <dbReference type="NCBI Taxonomy" id="36022"/>
    <lineage>
        <taxon>Eukaryota</taxon>
        <taxon>Fungi</taxon>
        <taxon>Dikarya</taxon>
        <taxon>Ascomycota</taxon>
        <taxon>Saccharomycotina</taxon>
        <taxon>Saccharomycetes</taxon>
        <taxon>Phaffomycetales</taxon>
        <taxon>Phaffomycetaceae</taxon>
        <taxon>Cyberlindnera</taxon>
    </lineage>
</organism>
<sequence>MFTRSLSPAHAVARASFRCSTRALSTLRYTEPSLRKRDHETELKRRSNENKEITMSILKLTTTRRETKFYLNKYSTYNEEKGVNEGPHRAVIIKLRGNVIDYDEEQLSNFSNTLDYIKRLGASPVILLDPDFLAEKHDFNFSKMDQYIFQQFSHLHKLLTKPHMKLTPLRTLLRTDDGESLKLEVSDQLLETLADRHIPVLFPYVTDKKSKEWVVASTNYLANLVPELHKLNTPGQEDVITVEKVIFIDTLGGIPSVERSASHVFINLNQEYERISAELHIGHLSIWERHIHETNLTSMKRIIDSVSYPDLTGLITTLKVAGEPLDMNPIIYNILTDRTLVSSSLPAAKYVHRLAVSSKVSKTTIIRKGLQVREYTSFDNIDLTKFKALIDDSFKRTLDLDHYLKRIKPILSRIIIVGDYDGIAIVTTETAPSSGITVPYLDKFAISRNAQGSLGVADVIFNLLKRTYNQRLLWRSKKANPVNGWYFQRSHGSLGMDDTEFRVFWRGADVSEKELEAFVEIGRMIQPSWEK</sequence>
<keyword evidence="10 13" id="KW-0496">Mitochondrion</keyword>
<evidence type="ECO:0000256" key="11">
    <source>
        <dbReference type="ARBA" id="ARBA00023315"/>
    </source>
</evidence>
<keyword evidence="11 13" id="KW-0012">Acyltransferase</keyword>
<evidence type="ECO:0000256" key="5">
    <source>
        <dbReference type="ARBA" id="ARBA00012697"/>
    </source>
</evidence>
<comment type="pathway">
    <text evidence="3 13">Amino-acid biosynthesis; L-arginine biosynthesis; N(2)-acetyl-L-ornithine from L-glutamate: step 1/4.</text>
</comment>
<dbReference type="VEuPathDB" id="FungiDB:BON22_3014"/>
<dbReference type="GO" id="GO:0004042">
    <property type="term" value="F:L-glutamate N-acetyltransferase activity"/>
    <property type="evidence" value="ECO:0007669"/>
    <property type="project" value="InterPro"/>
</dbReference>
<reference evidence="15" key="1">
    <citation type="journal article" date="2014" name="Genome Announc.">
        <title>Genome sequence of the yeast Cyberlindnera fabianii (Hansenula fabianii).</title>
        <authorList>
            <person name="Freel K.C."/>
            <person name="Sarilar V."/>
            <person name="Neuveglise C."/>
            <person name="Devillers H."/>
            <person name="Friedrich A."/>
            <person name="Schacherer J."/>
        </authorList>
    </citation>
    <scope>NUCLEOTIDE SEQUENCE</scope>
    <source>
        <strain evidence="15">YJS4271</strain>
    </source>
</reference>
<evidence type="ECO:0000259" key="14">
    <source>
        <dbReference type="PROSITE" id="PS51731"/>
    </source>
</evidence>